<evidence type="ECO:0000313" key="2">
    <source>
        <dbReference type="Proteomes" id="UP001218788"/>
    </source>
</evidence>
<evidence type="ECO:0008006" key="3">
    <source>
        <dbReference type="Google" id="ProtNLM"/>
    </source>
</evidence>
<gene>
    <name evidence="1" type="ORF">OIK42_05610</name>
</gene>
<comment type="caution">
    <text evidence="1">The sequence shown here is derived from an EMBL/GenBank/DDBJ whole genome shotgun (WGS) entry which is preliminary data.</text>
</comment>
<sequence length="73" mass="7036">MQNLTERELLVISGGEADWGEVAAGVGAVTLAVAIAATPVGVIGAALATGISYFGGTLVGSGLTGGDVWGFDG</sequence>
<dbReference type="Proteomes" id="UP001218788">
    <property type="component" value="Unassembled WGS sequence"/>
</dbReference>
<organism evidence="1 2">
    <name type="scientific">Alteromonas gilva</name>
    <dbReference type="NCBI Taxonomy" id="2987522"/>
    <lineage>
        <taxon>Bacteria</taxon>
        <taxon>Pseudomonadati</taxon>
        <taxon>Pseudomonadota</taxon>
        <taxon>Gammaproteobacteria</taxon>
        <taxon>Alteromonadales</taxon>
        <taxon>Alteromonadaceae</taxon>
        <taxon>Alteromonas/Salinimonas group</taxon>
        <taxon>Alteromonas</taxon>
    </lineage>
</organism>
<reference evidence="1 2" key="1">
    <citation type="submission" date="2022-10" db="EMBL/GenBank/DDBJ databases">
        <title>Alteromonas sp. chi3 Genome sequencing.</title>
        <authorList>
            <person name="Park S."/>
        </authorList>
    </citation>
    <scope>NUCLEOTIDE SEQUENCE [LARGE SCALE GENOMIC DNA]</scope>
    <source>
        <strain evidence="2">chi3</strain>
    </source>
</reference>
<dbReference type="RefSeq" id="WP_273638994.1">
    <property type="nucleotide sequence ID" value="NZ_JAQQXP010000001.1"/>
</dbReference>
<proteinExistence type="predicted"/>
<evidence type="ECO:0000313" key="1">
    <source>
        <dbReference type="EMBL" id="MDC8830236.1"/>
    </source>
</evidence>
<accession>A0ABT5KZP1</accession>
<dbReference type="EMBL" id="JAQQXP010000001">
    <property type="protein sequence ID" value="MDC8830236.1"/>
    <property type="molecule type" value="Genomic_DNA"/>
</dbReference>
<keyword evidence="2" id="KW-1185">Reference proteome</keyword>
<protein>
    <recommendedName>
        <fullName evidence="3">Bacteriocin</fullName>
    </recommendedName>
</protein>
<name>A0ABT5KZP1_9ALTE</name>